<dbReference type="InterPro" id="IPR010352">
    <property type="entry name" value="DUF945"/>
</dbReference>
<evidence type="ECO:0000313" key="2">
    <source>
        <dbReference type="EMBL" id="QEY25082.1"/>
    </source>
</evidence>
<name>A0A5P3MTZ3_NEIAN</name>
<dbReference type="Proteomes" id="UP000325536">
    <property type="component" value="Chromosome"/>
</dbReference>
<evidence type="ECO:0000256" key="1">
    <source>
        <dbReference type="SAM" id="MobiDB-lite"/>
    </source>
</evidence>
<proteinExistence type="predicted"/>
<dbReference type="KEGG" id="naq:D0T90_09870"/>
<dbReference type="EMBL" id="CP031699">
    <property type="protein sequence ID" value="QEY25082.1"/>
    <property type="molecule type" value="Genomic_DNA"/>
</dbReference>
<dbReference type="Pfam" id="PF06097">
    <property type="entry name" value="DUF945"/>
    <property type="match status" value="1"/>
</dbReference>
<dbReference type="AlphaFoldDB" id="A0A5P3MTZ3"/>
<reference evidence="2 3" key="1">
    <citation type="submission" date="2018-08" db="EMBL/GenBank/DDBJ databases">
        <title>Neisseria animalis ATCC 49930 complete genome.</title>
        <authorList>
            <person name="Veseli I.A."/>
            <person name="Mascarenhas dos Santos A.C."/>
            <person name="Buttler R."/>
            <person name="Pombert J.-F."/>
        </authorList>
    </citation>
    <scope>NUCLEOTIDE SEQUENCE [LARGE SCALE GENOMIC DNA]</scope>
    <source>
        <strain evidence="2 3">ATCC 49930</strain>
    </source>
</reference>
<dbReference type="RefSeq" id="WP_123796179.1">
    <property type="nucleotide sequence ID" value="NZ_CP031699.1"/>
</dbReference>
<keyword evidence="3" id="KW-1185">Reference proteome</keyword>
<feature type="region of interest" description="Disordered" evidence="1">
    <location>
        <begin position="503"/>
        <end position="522"/>
    </location>
</feature>
<gene>
    <name evidence="2" type="ORF">D0T90_09870</name>
</gene>
<protein>
    <submittedName>
        <fullName evidence="2">DUF945 family protein</fullName>
    </submittedName>
</protein>
<sequence length="522" mass="57810">MKKFLIPAAAVVAAAALGTPYYLGIKAEQSLTRQQQLLQESGFLTVESHQYDRGWFGSTETTVVRLKPTLLQNTQKYLPDNLKTVLQEPLTIVNHITHGPFAGGFGSRAHVETEFRYHPETAKVLARFFGNETPLSMSNTVYFNGSGEMKLSVPAFDYEELSGIRLVWQGLNGTTAYQNGFSAYRHDYAMPSLQVKLADKGDVLLENLRYQSETADGANRLSLGKSTTTLDTFRLQWKENIDYSVRLNELVNLVTNLQIGAFINPTGTIAPSVIEVRKLDFSTDTGEQGNFINSEGRFRFDKLVYGDEQYGPLDIHIAAEHLDAPGLLALKNKLAEIADRQMSEEQIQNELLHTAKNQASGLFTNNPVINIKTFAFTMPQGSVNVSGRLAFEGLKQKDLNHLADMLQKTDADLTMSVPQKLLEQLAVNQARSIFSVNPEDEAAGEAAIEDINETLRLMVDSTIQSMARDQYLTLNGGNVQTRMILKNNKLTLNGKVLESEPEPAFDLNEGEEILPESAASAP</sequence>
<dbReference type="OrthoDB" id="8523324at2"/>
<evidence type="ECO:0000313" key="3">
    <source>
        <dbReference type="Proteomes" id="UP000325536"/>
    </source>
</evidence>
<feature type="compositionally biased region" description="Acidic residues" evidence="1">
    <location>
        <begin position="503"/>
        <end position="514"/>
    </location>
</feature>
<organism evidence="2 3">
    <name type="scientific">Neisseria animalis</name>
    <dbReference type="NCBI Taxonomy" id="492"/>
    <lineage>
        <taxon>Bacteria</taxon>
        <taxon>Pseudomonadati</taxon>
        <taxon>Pseudomonadota</taxon>
        <taxon>Betaproteobacteria</taxon>
        <taxon>Neisseriales</taxon>
        <taxon>Neisseriaceae</taxon>
        <taxon>Neisseria</taxon>
    </lineage>
</organism>
<accession>A0A5P3MTZ3</accession>